<proteinExistence type="predicted"/>
<evidence type="ECO:0000313" key="2">
    <source>
        <dbReference type="EMBL" id="PWJ12206.1"/>
    </source>
</evidence>
<comment type="caution">
    <text evidence="2">The sequence shown here is derived from an EMBL/GenBank/DDBJ whole genome shotgun (WGS) entry which is preliminary data.</text>
</comment>
<reference evidence="2 3" key="1">
    <citation type="submission" date="2018-05" db="EMBL/GenBank/DDBJ databases">
        <title>The Hungate 1000. A catalogue of reference genomes from the rumen microbiome.</title>
        <authorList>
            <person name="Kelly W."/>
        </authorList>
    </citation>
    <scope>NUCLEOTIDE SEQUENCE [LARGE SCALE GENOMIC DNA]</scope>
    <source>
        <strain evidence="2 3">SAb67</strain>
    </source>
</reference>
<evidence type="ECO:0000256" key="1">
    <source>
        <dbReference type="SAM" id="MobiDB-lite"/>
    </source>
</evidence>
<dbReference type="GO" id="GO:0008270">
    <property type="term" value="F:zinc ion binding"/>
    <property type="evidence" value="ECO:0007669"/>
    <property type="project" value="InterPro"/>
</dbReference>
<dbReference type="GO" id="GO:0030127">
    <property type="term" value="C:COPII vesicle coat"/>
    <property type="evidence" value="ECO:0007669"/>
    <property type="project" value="InterPro"/>
</dbReference>
<dbReference type="GO" id="GO:0006886">
    <property type="term" value="P:intracellular protein transport"/>
    <property type="evidence" value="ECO:0007669"/>
    <property type="project" value="InterPro"/>
</dbReference>
<dbReference type="SUPFAM" id="SSF82919">
    <property type="entry name" value="Zn-finger domain of Sec23/24"/>
    <property type="match status" value="1"/>
</dbReference>
<feature type="region of interest" description="Disordered" evidence="1">
    <location>
        <begin position="234"/>
        <end position="254"/>
    </location>
</feature>
<protein>
    <submittedName>
        <fullName evidence="2">Uncharacterized protein</fullName>
    </submittedName>
</protein>
<sequence length="481" mass="54606">MGEYYCPNCNADLDDQIGFDPSNGTWTCTECGQFLMDDDIADGDSFEGVAWFCDNCNALLNRQSGFSDSDGTWTCTECGHINGITDEDILEDEHTCPNCGANLKKQYDYSKYSNEYTCTECGADLYRDYSDDEFDVIDEKDKCPNCGAFLKKQSGYSDYDDDWTCSECNTELHRALSSDAFSIVEDKNICPNCGSSLLKQSGYREYSCDWTCTECEADLYRDYSFKEFNIVNDDDDEDDIGDNNEDDIEDDTDDEVADTVTVSNYSSYAEKGTNIVIPSDYNQSDREYSESLFTATPMLSKSEVRKKRIKAFIFKKKRIPIGYSSDILKTKSAEDVYAILHNCGFKHIKQVELKDIYVGSNYIENEIDKVELNGQANYAAEILFPYDATVIITIHKKREISIPYNSSSLRRLNYNEVCSRLSSLGFTEIKLVPIKDLVIGLLTKNGAVEKVLVNGSKSFKKNTFFKYDTDIIVYYHTFKKG</sequence>
<dbReference type="GO" id="GO:0006888">
    <property type="term" value="P:endoplasmic reticulum to Golgi vesicle-mediated transport"/>
    <property type="evidence" value="ECO:0007669"/>
    <property type="project" value="InterPro"/>
</dbReference>
<organism evidence="2 3">
    <name type="scientific">Ruminococcus flavefaciens</name>
    <dbReference type="NCBI Taxonomy" id="1265"/>
    <lineage>
        <taxon>Bacteria</taxon>
        <taxon>Bacillati</taxon>
        <taxon>Bacillota</taxon>
        <taxon>Clostridia</taxon>
        <taxon>Eubacteriales</taxon>
        <taxon>Oscillospiraceae</taxon>
        <taxon>Ruminococcus</taxon>
    </lineage>
</organism>
<dbReference type="EMBL" id="QGDI01000007">
    <property type="protein sequence ID" value="PWJ12206.1"/>
    <property type="molecule type" value="Genomic_DNA"/>
</dbReference>
<dbReference type="AlphaFoldDB" id="A0A315XYE3"/>
<gene>
    <name evidence="2" type="ORF">IE37_01896</name>
</gene>
<dbReference type="Proteomes" id="UP000245720">
    <property type="component" value="Unassembled WGS sequence"/>
</dbReference>
<dbReference type="InterPro" id="IPR036174">
    <property type="entry name" value="Znf_Sec23_Sec24_sf"/>
</dbReference>
<dbReference type="RefSeq" id="WP_109726663.1">
    <property type="nucleotide sequence ID" value="NZ_QGDI01000007.1"/>
</dbReference>
<evidence type="ECO:0000313" key="3">
    <source>
        <dbReference type="Proteomes" id="UP000245720"/>
    </source>
</evidence>
<accession>A0A315XYE3</accession>
<name>A0A315XYE3_RUMFL</name>